<dbReference type="RefSeq" id="WP_111650125.1">
    <property type="nucleotide sequence ID" value="NZ_JACHWI010000001.1"/>
</dbReference>
<dbReference type="AlphaFoldDB" id="A0A327ZC96"/>
<proteinExistence type="predicted"/>
<name>A0A327ZC96_9ACTN</name>
<accession>A0A327ZC96</accession>
<keyword evidence="2" id="KW-1185">Reference proteome</keyword>
<evidence type="ECO:0000313" key="1">
    <source>
        <dbReference type="EMBL" id="RAK36931.1"/>
    </source>
</evidence>
<dbReference type="OrthoDB" id="3826640at2"/>
<organism evidence="1 2">
    <name type="scientific">Actinoplanes lutulentus</name>
    <dbReference type="NCBI Taxonomy" id="1287878"/>
    <lineage>
        <taxon>Bacteria</taxon>
        <taxon>Bacillati</taxon>
        <taxon>Actinomycetota</taxon>
        <taxon>Actinomycetes</taxon>
        <taxon>Micromonosporales</taxon>
        <taxon>Micromonosporaceae</taxon>
        <taxon>Actinoplanes</taxon>
    </lineage>
</organism>
<dbReference type="EMBL" id="QLMJ01000007">
    <property type="protein sequence ID" value="RAK36931.1"/>
    <property type="molecule type" value="Genomic_DNA"/>
</dbReference>
<protein>
    <submittedName>
        <fullName evidence="1">Uncharacterized protein</fullName>
    </submittedName>
</protein>
<gene>
    <name evidence="1" type="ORF">B0I29_107193</name>
</gene>
<dbReference type="Proteomes" id="UP000249341">
    <property type="component" value="Unassembled WGS sequence"/>
</dbReference>
<evidence type="ECO:0000313" key="2">
    <source>
        <dbReference type="Proteomes" id="UP000249341"/>
    </source>
</evidence>
<sequence length="191" mass="19644">MIGRRVVVAVGLVGGLAISGALVWHSTGAVFSASTSNTGNQWQAGKVVIGTGTSSALFALGGTNLKPGDTGSQCITVIYSGNVLATVKMYESAQSGNLAQYVQLTVDRADGAGATDCSDFAALTGPVNVTTSSDLVWLRTNAGTYADGLSPWTASATTTKTYRFRYALSNSAPNSVQNETASATFVWEAQT</sequence>
<comment type="caution">
    <text evidence="1">The sequence shown here is derived from an EMBL/GenBank/DDBJ whole genome shotgun (WGS) entry which is preliminary data.</text>
</comment>
<reference evidence="1 2" key="1">
    <citation type="submission" date="2018-06" db="EMBL/GenBank/DDBJ databases">
        <title>Genomic Encyclopedia of Type Strains, Phase III (KMG-III): the genomes of soil and plant-associated and newly described type strains.</title>
        <authorList>
            <person name="Whitman W."/>
        </authorList>
    </citation>
    <scope>NUCLEOTIDE SEQUENCE [LARGE SCALE GENOMIC DNA]</scope>
    <source>
        <strain evidence="1 2">CGMCC 4.7090</strain>
    </source>
</reference>